<evidence type="ECO:0000313" key="2">
    <source>
        <dbReference type="EMBL" id="TRO83873.1"/>
    </source>
</evidence>
<dbReference type="OrthoDB" id="5397775at2"/>
<dbReference type="Pfam" id="PF05016">
    <property type="entry name" value="ParE_toxin"/>
    <property type="match status" value="1"/>
</dbReference>
<keyword evidence="3" id="KW-1185">Reference proteome</keyword>
<gene>
    <name evidence="2" type="ORF">FL622_01445</name>
</gene>
<name>A0A550JL14_9BACT</name>
<evidence type="ECO:0000313" key="3">
    <source>
        <dbReference type="Proteomes" id="UP000317155"/>
    </source>
</evidence>
<keyword evidence="1" id="KW-1277">Toxin-antitoxin system</keyword>
<evidence type="ECO:0008006" key="4">
    <source>
        <dbReference type="Google" id="ProtNLM"/>
    </source>
</evidence>
<accession>A0A550JL14</accession>
<dbReference type="Proteomes" id="UP000317155">
    <property type="component" value="Unassembled WGS sequence"/>
</dbReference>
<dbReference type="EMBL" id="VJVV01000001">
    <property type="protein sequence ID" value="TRO83873.1"/>
    <property type="molecule type" value="Genomic_DNA"/>
</dbReference>
<dbReference type="AlphaFoldDB" id="A0A550JL14"/>
<comment type="caution">
    <text evidence="2">The sequence shown here is derived from an EMBL/GenBank/DDBJ whole genome shotgun (WGS) entry which is preliminary data.</text>
</comment>
<dbReference type="InterPro" id="IPR035093">
    <property type="entry name" value="RelE/ParE_toxin_dom_sf"/>
</dbReference>
<protein>
    <recommendedName>
        <fullName evidence="4">Type II toxin-antitoxin system RelE/ParE family toxin</fullName>
    </recommendedName>
</protein>
<reference evidence="2 3" key="1">
    <citation type="submission" date="2019-07" db="EMBL/GenBank/DDBJ databases">
        <title>Insights of Desulfuromonas acetexigens electromicrobiology.</title>
        <authorList>
            <person name="Katuri K."/>
            <person name="Sapireddy V."/>
            <person name="Shaw D.R."/>
            <person name="Saikaly P."/>
        </authorList>
    </citation>
    <scope>NUCLEOTIDE SEQUENCE [LARGE SCALE GENOMIC DNA]</scope>
    <source>
        <strain evidence="2 3">2873</strain>
    </source>
</reference>
<organism evidence="2 3">
    <name type="scientific">Trichloromonas acetexigens</name>
    <dbReference type="NCBI Taxonomy" id="38815"/>
    <lineage>
        <taxon>Bacteria</taxon>
        <taxon>Pseudomonadati</taxon>
        <taxon>Thermodesulfobacteriota</taxon>
        <taxon>Desulfuromonadia</taxon>
        <taxon>Desulfuromonadales</taxon>
        <taxon>Trichloromonadaceae</taxon>
        <taxon>Trichloromonas</taxon>
    </lineage>
</organism>
<sequence length="127" mass="14732">MISSIQSRKSCGMAKRPLKRSLEYQTQVRRYARNLADRYRVEVAEAFLDRIAEAEKLLYENNLVGTDSPYLLAGEQVILKELYVDSGPVKYCIIYEVTDQYVGLVALWHGMGIRRTNSLLRIWENNK</sequence>
<dbReference type="Gene3D" id="3.30.2310.20">
    <property type="entry name" value="RelE-like"/>
    <property type="match status" value="1"/>
</dbReference>
<proteinExistence type="predicted"/>
<dbReference type="InterPro" id="IPR007712">
    <property type="entry name" value="RelE/ParE_toxin"/>
</dbReference>
<evidence type="ECO:0000256" key="1">
    <source>
        <dbReference type="ARBA" id="ARBA00022649"/>
    </source>
</evidence>